<comment type="similarity">
    <text evidence="3">Belongs to the membrane-bound acyltransferase family. Sterol o-acyltransferase subfamily.</text>
</comment>
<evidence type="ECO:0000256" key="3">
    <source>
        <dbReference type="ARBA" id="ARBA00009010"/>
    </source>
</evidence>
<sequence length="262" mass="31449">MVEFLFPLPELYYFLLAPTLCYQRDFPQTPRVRINFILQSLVEMVILTQLIVGIMQQWIDPIFQRSKKSFADMEIAARIEHLVELATPTHFLWLMFFFLFSHSYLNILAELLRFGDRHFYGDWWNADTLGSFWRNWNVPFQKWIQRHLYEPFLKKKFSTKQADILIFIVVSALLEVWFNIALALQRCHLWLFLNMMFELLLAFLLDRFFIGNYGNGLVWFCLLLGPPLAVTTYYHDHYMSQRGPSDDFQSVQLQQEKHTKMH</sequence>
<dbReference type="PANTHER" id="PTHR10408">
    <property type="entry name" value="STEROL O-ACYLTRANSFERASE"/>
    <property type="match status" value="1"/>
</dbReference>
<dbReference type="GO" id="GO:0005789">
    <property type="term" value="C:endoplasmic reticulum membrane"/>
    <property type="evidence" value="ECO:0007669"/>
    <property type="project" value="UniProtKB-SubCell"/>
</dbReference>
<organism evidence="12 13">
    <name type="scientific">Clupea harengus</name>
    <name type="common">Atlantic herring</name>
    <dbReference type="NCBI Taxonomy" id="7950"/>
    <lineage>
        <taxon>Eukaryota</taxon>
        <taxon>Metazoa</taxon>
        <taxon>Chordata</taxon>
        <taxon>Craniata</taxon>
        <taxon>Vertebrata</taxon>
        <taxon>Euteleostomi</taxon>
        <taxon>Actinopterygii</taxon>
        <taxon>Neopterygii</taxon>
        <taxon>Teleostei</taxon>
        <taxon>Clupei</taxon>
        <taxon>Clupeiformes</taxon>
        <taxon>Clupeoidei</taxon>
        <taxon>Clupeidae</taxon>
        <taxon>Clupea</taxon>
    </lineage>
</organism>
<dbReference type="Proteomes" id="UP000515152">
    <property type="component" value="Chromosome 3"/>
</dbReference>
<keyword evidence="12" id="KW-1185">Reference proteome</keyword>
<feature type="transmembrane region" description="Helical" evidence="11">
    <location>
        <begin position="188"/>
        <end position="205"/>
    </location>
</feature>
<evidence type="ECO:0000256" key="4">
    <source>
        <dbReference type="ARBA" id="ARBA00013244"/>
    </source>
</evidence>
<evidence type="ECO:0000256" key="10">
    <source>
        <dbReference type="ARBA" id="ARBA00023315"/>
    </source>
</evidence>
<dbReference type="InterPro" id="IPR004299">
    <property type="entry name" value="MBOAT_fam"/>
</dbReference>
<comment type="pathway">
    <text evidence="2">Lipid metabolism.</text>
</comment>
<feature type="transmembrane region" description="Helical" evidence="11">
    <location>
        <begin position="34"/>
        <end position="59"/>
    </location>
</feature>
<dbReference type="KEGG" id="char:105895647"/>
<keyword evidence="10" id="KW-0012">Acyltransferase</keyword>
<evidence type="ECO:0000313" key="12">
    <source>
        <dbReference type="Proteomes" id="UP000515152"/>
    </source>
</evidence>
<feature type="transmembrane region" description="Helical" evidence="11">
    <location>
        <begin position="6"/>
        <end position="22"/>
    </location>
</feature>
<keyword evidence="6 11" id="KW-0812">Transmembrane</keyword>
<feature type="transmembrane region" description="Helical" evidence="11">
    <location>
        <begin position="164"/>
        <end position="182"/>
    </location>
</feature>
<dbReference type="Pfam" id="PF03062">
    <property type="entry name" value="MBOAT"/>
    <property type="match status" value="1"/>
</dbReference>
<protein>
    <recommendedName>
        <fullName evidence="4">diacylglycerol O-acyltransferase</fullName>
        <ecNumber evidence="4">2.3.1.20</ecNumber>
    </recommendedName>
</protein>
<reference evidence="13" key="1">
    <citation type="submission" date="2025-08" db="UniProtKB">
        <authorList>
            <consortium name="RefSeq"/>
        </authorList>
    </citation>
    <scope>IDENTIFICATION</scope>
</reference>
<comment type="subcellular location">
    <subcellularLocation>
        <location evidence="1">Endoplasmic reticulum membrane</location>
        <topology evidence="1">Multi-pass membrane protein</topology>
    </subcellularLocation>
</comment>
<evidence type="ECO:0000256" key="1">
    <source>
        <dbReference type="ARBA" id="ARBA00004477"/>
    </source>
</evidence>
<feature type="transmembrane region" description="Helical" evidence="11">
    <location>
        <begin position="217"/>
        <end position="235"/>
    </location>
</feature>
<keyword evidence="7" id="KW-0256">Endoplasmic reticulum</keyword>
<dbReference type="UniPathway" id="UPA00230"/>
<dbReference type="GeneID" id="105895647"/>
<dbReference type="EC" id="2.3.1.20" evidence="4"/>
<evidence type="ECO:0000313" key="13">
    <source>
        <dbReference type="RefSeq" id="XP_031420109.1"/>
    </source>
</evidence>
<feature type="transmembrane region" description="Helical" evidence="11">
    <location>
        <begin position="91"/>
        <end position="109"/>
    </location>
</feature>
<keyword evidence="5" id="KW-0808">Transferase</keyword>
<evidence type="ECO:0000256" key="6">
    <source>
        <dbReference type="ARBA" id="ARBA00022692"/>
    </source>
</evidence>
<dbReference type="PANTHER" id="PTHR10408:SF7">
    <property type="entry name" value="DIACYLGLYCEROL O-ACYLTRANSFERASE 1"/>
    <property type="match status" value="1"/>
</dbReference>
<gene>
    <name evidence="13" type="primary">LOC105895647</name>
</gene>
<evidence type="ECO:0000256" key="11">
    <source>
        <dbReference type="SAM" id="Phobius"/>
    </source>
</evidence>
<dbReference type="RefSeq" id="XP_031420109.1">
    <property type="nucleotide sequence ID" value="XM_031564249.2"/>
</dbReference>
<evidence type="ECO:0000256" key="9">
    <source>
        <dbReference type="ARBA" id="ARBA00023136"/>
    </source>
</evidence>
<evidence type="ECO:0000256" key="5">
    <source>
        <dbReference type="ARBA" id="ARBA00022679"/>
    </source>
</evidence>
<evidence type="ECO:0000256" key="8">
    <source>
        <dbReference type="ARBA" id="ARBA00022989"/>
    </source>
</evidence>
<dbReference type="InterPro" id="IPR014371">
    <property type="entry name" value="Oat_ACAT_DAG_ARE"/>
</dbReference>
<name>A0A6P8F5A0_CLUHA</name>
<evidence type="ECO:0000256" key="2">
    <source>
        <dbReference type="ARBA" id="ARBA00005189"/>
    </source>
</evidence>
<evidence type="ECO:0000256" key="7">
    <source>
        <dbReference type="ARBA" id="ARBA00022824"/>
    </source>
</evidence>
<dbReference type="GO" id="GO:0019432">
    <property type="term" value="P:triglyceride biosynthetic process"/>
    <property type="evidence" value="ECO:0007669"/>
    <property type="project" value="TreeGrafter"/>
</dbReference>
<accession>A0A6P8F5A0</accession>
<dbReference type="AlphaFoldDB" id="A0A6P8F5A0"/>
<dbReference type="GO" id="GO:0004144">
    <property type="term" value="F:diacylglycerol O-acyltransferase activity"/>
    <property type="evidence" value="ECO:0007669"/>
    <property type="project" value="UniProtKB-EC"/>
</dbReference>
<keyword evidence="9 11" id="KW-0472">Membrane</keyword>
<dbReference type="OrthoDB" id="10039049at2759"/>
<keyword evidence="8 11" id="KW-1133">Transmembrane helix</keyword>
<proteinExistence type="inferred from homology"/>